<comment type="caution">
    <text evidence="3">The sequence shown here is derived from an EMBL/GenBank/DDBJ whole genome shotgun (WGS) entry which is preliminary data.</text>
</comment>
<dbReference type="InterPro" id="IPR007312">
    <property type="entry name" value="Phosphoesterase"/>
</dbReference>
<feature type="region of interest" description="Disordered" evidence="2">
    <location>
        <begin position="42"/>
        <end position="64"/>
    </location>
</feature>
<dbReference type="PANTHER" id="PTHR31956:SF28">
    <property type="entry name" value="NON-SPECIFIC PHOSPHOLIPASE C4-RELATED"/>
    <property type="match status" value="1"/>
</dbReference>
<dbReference type="STRING" id="22663.A0A2I0IET3"/>
<feature type="region of interest" description="Disordered" evidence="2">
    <location>
        <begin position="73"/>
        <end position="92"/>
    </location>
</feature>
<dbReference type="Pfam" id="PF04185">
    <property type="entry name" value="Phosphoesterase"/>
    <property type="match status" value="1"/>
</dbReference>
<dbReference type="Proteomes" id="UP000233551">
    <property type="component" value="Unassembled WGS sequence"/>
</dbReference>
<dbReference type="PANTHER" id="PTHR31956">
    <property type="entry name" value="NON-SPECIFIC PHOSPHOLIPASE C4-RELATED"/>
    <property type="match status" value="1"/>
</dbReference>
<keyword evidence="1" id="KW-0378">Hydrolase</keyword>
<dbReference type="AlphaFoldDB" id="A0A2I0IET3"/>
<feature type="non-terminal residue" evidence="3">
    <location>
        <position position="92"/>
    </location>
</feature>
<sequence>MAAESTQSPPSCPIKHIVILVQENRSFDHMLGWMKSLNPEIDGVTGAESNPLPASSAESEDQNSIPRLLHFQDNATYIDPDPDHSFQAIYEQ</sequence>
<dbReference type="GO" id="GO:0009395">
    <property type="term" value="P:phospholipid catabolic process"/>
    <property type="evidence" value="ECO:0007669"/>
    <property type="project" value="TreeGrafter"/>
</dbReference>
<evidence type="ECO:0000313" key="3">
    <source>
        <dbReference type="EMBL" id="PKI42488.1"/>
    </source>
</evidence>
<evidence type="ECO:0000313" key="4">
    <source>
        <dbReference type="Proteomes" id="UP000233551"/>
    </source>
</evidence>
<evidence type="ECO:0000256" key="1">
    <source>
        <dbReference type="ARBA" id="ARBA00022801"/>
    </source>
</evidence>
<dbReference type="GO" id="GO:0016788">
    <property type="term" value="F:hydrolase activity, acting on ester bonds"/>
    <property type="evidence" value="ECO:0007669"/>
    <property type="project" value="InterPro"/>
</dbReference>
<dbReference type="EMBL" id="PGOL01003152">
    <property type="protein sequence ID" value="PKI42488.1"/>
    <property type="molecule type" value="Genomic_DNA"/>
</dbReference>
<dbReference type="InterPro" id="IPR017850">
    <property type="entry name" value="Alkaline_phosphatase_core_sf"/>
</dbReference>
<proteinExistence type="predicted"/>
<keyword evidence="4" id="KW-1185">Reference proteome</keyword>
<protein>
    <submittedName>
        <fullName evidence="3">Uncharacterized protein</fullName>
    </submittedName>
</protein>
<organism evidence="3 4">
    <name type="scientific">Punica granatum</name>
    <name type="common">Pomegranate</name>
    <dbReference type="NCBI Taxonomy" id="22663"/>
    <lineage>
        <taxon>Eukaryota</taxon>
        <taxon>Viridiplantae</taxon>
        <taxon>Streptophyta</taxon>
        <taxon>Embryophyta</taxon>
        <taxon>Tracheophyta</taxon>
        <taxon>Spermatophyta</taxon>
        <taxon>Magnoliopsida</taxon>
        <taxon>eudicotyledons</taxon>
        <taxon>Gunneridae</taxon>
        <taxon>Pentapetalae</taxon>
        <taxon>rosids</taxon>
        <taxon>malvids</taxon>
        <taxon>Myrtales</taxon>
        <taxon>Lythraceae</taxon>
        <taxon>Punica</taxon>
    </lineage>
</organism>
<gene>
    <name evidence="3" type="ORF">CRG98_037123</name>
</gene>
<accession>A0A2I0IET3</accession>
<dbReference type="Gene3D" id="3.40.720.10">
    <property type="entry name" value="Alkaline Phosphatase, subunit A"/>
    <property type="match status" value="1"/>
</dbReference>
<name>A0A2I0IET3_PUNGR</name>
<evidence type="ECO:0000256" key="2">
    <source>
        <dbReference type="SAM" id="MobiDB-lite"/>
    </source>
</evidence>
<reference evidence="3 4" key="1">
    <citation type="submission" date="2017-11" db="EMBL/GenBank/DDBJ databases">
        <title>De-novo sequencing of pomegranate (Punica granatum L.) genome.</title>
        <authorList>
            <person name="Akparov Z."/>
            <person name="Amiraslanov A."/>
            <person name="Hajiyeva S."/>
            <person name="Abbasov M."/>
            <person name="Kaur K."/>
            <person name="Hamwieh A."/>
            <person name="Solovyev V."/>
            <person name="Salamov A."/>
            <person name="Braich B."/>
            <person name="Kosarev P."/>
            <person name="Mahmoud A."/>
            <person name="Hajiyev E."/>
            <person name="Babayeva S."/>
            <person name="Izzatullayeva V."/>
            <person name="Mammadov A."/>
            <person name="Mammadov A."/>
            <person name="Sharifova S."/>
            <person name="Ojaghi J."/>
            <person name="Eynullazada K."/>
            <person name="Bayramov B."/>
            <person name="Abdulazimova A."/>
            <person name="Shahmuradov I."/>
        </authorList>
    </citation>
    <scope>NUCLEOTIDE SEQUENCE [LARGE SCALE GENOMIC DNA]</scope>
    <source>
        <strain evidence="4">cv. AG2017</strain>
        <tissue evidence="3">Leaf</tissue>
    </source>
</reference>
<feature type="compositionally biased region" description="Polar residues" evidence="2">
    <location>
        <begin position="52"/>
        <end position="64"/>
    </location>
</feature>